<comment type="subunit">
    <text evidence="1 8">Homodimer.</text>
</comment>
<keyword evidence="4 8" id="KW-0479">Metal-binding</keyword>
<dbReference type="InterPro" id="IPR036866">
    <property type="entry name" value="RibonucZ/Hydroxyglut_hydro"/>
</dbReference>
<feature type="binding site" evidence="8">
    <location>
        <position position="63"/>
    </location>
    <ligand>
        <name>Zn(2+)</name>
        <dbReference type="ChEBI" id="CHEBI:29105"/>
        <label>1</label>
        <note>catalytic</note>
    </ligand>
</feature>
<evidence type="ECO:0000256" key="7">
    <source>
        <dbReference type="ARBA" id="ARBA00022833"/>
    </source>
</evidence>
<dbReference type="GO" id="GO:0042781">
    <property type="term" value="F:3'-tRNA processing endoribonuclease activity"/>
    <property type="evidence" value="ECO:0007669"/>
    <property type="project" value="UniProtKB-UniRule"/>
</dbReference>
<comment type="cofactor">
    <cofactor evidence="8">
        <name>Zn(2+)</name>
        <dbReference type="ChEBI" id="CHEBI:29105"/>
    </cofactor>
    <text evidence="8">Binds 2 Zn(2+) ions.</text>
</comment>
<dbReference type="Pfam" id="PF23023">
    <property type="entry name" value="Anti-Pycsar_Apyc1"/>
    <property type="match status" value="1"/>
</dbReference>
<comment type="caution">
    <text evidence="9">The sequence shown here is derived from an EMBL/GenBank/DDBJ whole genome shotgun (WGS) entry which is preliminary data.</text>
</comment>
<sequence length="306" mass="34469">MTKFELNILGCGSATSSLMHLPSCQVLNVRDNLYMIDCGEGAQLEMRRMKLKFSRLNHIFISHLHGDHCFGLPGLLSTLALLGKTGSITIHIFQDGAVQFQGLLNFFCRNMPYELKWHIITPHKAVIYEDDAFTVTAFPLRHRIPAVGFRFDEKPKLRHIVADQVKRYGVPLYFMNSLRQGRDYVTPAGEVIPNAALTTPADPCISYAYCSDTAYSKRVVNAVRGVDWLYHESTYGDDCARQAKQRFHSTARVAATVAQEAGVRHLILGHYSKRYTDDTVLLQQAREVFPATILSTEGMTIDLNQV</sequence>
<dbReference type="PANTHER" id="PTHR46018">
    <property type="entry name" value="ZINC PHOSPHODIESTERASE ELAC PROTEIN 1"/>
    <property type="match status" value="1"/>
</dbReference>
<evidence type="ECO:0000256" key="1">
    <source>
        <dbReference type="ARBA" id="ARBA00011738"/>
    </source>
</evidence>
<dbReference type="SUPFAM" id="SSF56281">
    <property type="entry name" value="Metallo-hydrolase/oxidoreductase"/>
    <property type="match status" value="1"/>
</dbReference>
<keyword evidence="6 8" id="KW-0378">Hydrolase</keyword>
<evidence type="ECO:0000256" key="4">
    <source>
        <dbReference type="ARBA" id="ARBA00022723"/>
    </source>
</evidence>
<dbReference type="HAMAP" id="MF_01818">
    <property type="entry name" value="RNase_Z_BN"/>
    <property type="match status" value="1"/>
</dbReference>
<evidence type="ECO:0000313" key="10">
    <source>
        <dbReference type="Proteomes" id="UP000483362"/>
    </source>
</evidence>
<protein>
    <recommendedName>
        <fullName evidence="8">Ribonuclease Z</fullName>
        <shortName evidence="8">RNase Z</shortName>
        <ecNumber evidence="8">3.1.26.11</ecNumber>
    </recommendedName>
    <alternativeName>
        <fullName evidence="8">tRNA 3 endonuclease</fullName>
    </alternativeName>
    <alternativeName>
        <fullName evidence="8">tRNase Z</fullName>
    </alternativeName>
</protein>
<feature type="binding site" evidence="8">
    <location>
        <position position="67"/>
    </location>
    <ligand>
        <name>Zn(2+)</name>
        <dbReference type="ChEBI" id="CHEBI:29105"/>
        <label>2</label>
        <note>catalytic</note>
    </ligand>
</feature>
<name>A0A6L5XGQ9_9BACT</name>
<dbReference type="CDD" id="cd07717">
    <property type="entry name" value="RNaseZ_ZiPD-like_MBL-fold"/>
    <property type="match status" value="1"/>
</dbReference>
<dbReference type="InterPro" id="IPR013471">
    <property type="entry name" value="RNase_Z/BN"/>
</dbReference>
<feature type="binding site" evidence="8">
    <location>
        <position position="65"/>
    </location>
    <ligand>
        <name>Zn(2+)</name>
        <dbReference type="ChEBI" id="CHEBI:29105"/>
        <label>1</label>
        <note>catalytic</note>
    </ligand>
</feature>
<dbReference type="EMBL" id="VULT01000030">
    <property type="protein sequence ID" value="MSS18709.1"/>
    <property type="molecule type" value="Genomic_DNA"/>
</dbReference>
<dbReference type="PANTHER" id="PTHR46018:SF2">
    <property type="entry name" value="ZINC PHOSPHODIESTERASE ELAC PROTEIN 1"/>
    <property type="match status" value="1"/>
</dbReference>
<evidence type="ECO:0000256" key="8">
    <source>
        <dbReference type="HAMAP-Rule" id="MF_01818"/>
    </source>
</evidence>
<evidence type="ECO:0000256" key="6">
    <source>
        <dbReference type="ARBA" id="ARBA00022801"/>
    </source>
</evidence>
<feature type="binding site" evidence="8">
    <location>
        <position position="270"/>
    </location>
    <ligand>
        <name>Zn(2+)</name>
        <dbReference type="ChEBI" id="CHEBI:29105"/>
        <label>2</label>
        <note>catalytic</note>
    </ligand>
</feature>
<keyword evidence="10" id="KW-1185">Reference proteome</keyword>
<comment type="similarity">
    <text evidence="8">Belongs to the RNase Z family.</text>
</comment>
<dbReference type="NCBIfam" id="NF000801">
    <property type="entry name" value="PRK00055.1-3"/>
    <property type="match status" value="1"/>
</dbReference>
<reference evidence="9 10" key="1">
    <citation type="submission" date="2019-08" db="EMBL/GenBank/DDBJ databases">
        <title>In-depth cultivation of the pig gut microbiome towards novel bacterial diversity and tailored functional studies.</title>
        <authorList>
            <person name="Wylensek D."/>
            <person name="Hitch T.C.A."/>
            <person name="Clavel T."/>
        </authorList>
    </citation>
    <scope>NUCLEOTIDE SEQUENCE [LARGE SCALE GENOMIC DNA]</scope>
    <source>
        <strain evidence="9 10">Oil-RF-744-WCA-WT-10</strain>
    </source>
</reference>
<evidence type="ECO:0000313" key="9">
    <source>
        <dbReference type="EMBL" id="MSS18709.1"/>
    </source>
</evidence>
<keyword evidence="3 8" id="KW-0540">Nuclease</keyword>
<evidence type="ECO:0000256" key="3">
    <source>
        <dbReference type="ARBA" id="ARBA00022722"/>
    </source>
</evidence>
<evidence type="ECO:0000256" key="5">
    <source>
        <dbReference type="ARBA" id="ARBA00022759"/>
    </source>
</evidence>
<feature type="binding site" evidence="8">
    <location>
        <position position="212"/>
    </location>
    <ligand>
        <name>Zn(2+)</name>
        <dbReference type="ChEBI" id="CHEBI:29105"/>
        <label>1</label>
        <note>catalytic</note>
    </ligand>
</feature>
<dbReference type="Gene3D" id="3.60.15.10">
    <property type="entry name" value="Ribonuclease Z/Hydroxyacylglutathione hydrolase-like"/>
    <property type="match status" value="1"/>
</dbReference>
<feature type="binding site" evidence="8">
    <location>
        <position position="68"/>
    </location>
    <ligand>
        <name>Zn(2+)</name>
        <dbReference type="ChEBI" id="CHEBI:29105"/>
        <label>2</label>
        <note>catalytic</note>
    </ligand>
</feature>
<proteinExistence type="inferred from homology"/>
<organism evidence="9 10">
    <name type="scientific">Sodaliphilus pleomorphus</name>
    <dbReference type="NCBI Taxonomy" id="2606626"/>
    <lineage>
        <taxon>Bacteria</taxon>
        <taxon>Pseudomonadati</taxon>
        <taxon>Bacteroidota</taxon>
        <taxon>Bacteroidia</taxon>
        <taxon>Bacteroidales</taxon>
        <taxon>Muribaculaceae</taxon>
        <taxon>Sodaliphilus</taxon>
    </lineage>
</organism>
<dbReference type="Proteomes" id="UP000483362">
    <property type="component" value="Unassembled WGS sequence"/>
</dbReference>
<dbReference type="GO" id="GO:0008270">
    <property type="term" value="F:zinc ion binding"/>
    <property type="evidence" value="ECO:0007669"/>
    <property type="project" value="UniProtKB-UniRule"/>
</dbReference>
<dbReference type="RefSeq" id="WP_154328128.1">
    <property type="nucleotide sequence ID" value="NZ_CP045696.1"/>
</dbReference>
<gene>
    <name evidence="8" type="primary">rnz</name>
    <name evidence="9" type="ORF">FYJ29_13220</name>
</gene>
<feature type="binding site" evidence="8">
    <location>
        <position position="212"/>
    </location>
    <ligand>
        <name>Zn(2+)</name>
        <dbReference type="ChEBI" id="CHEBI:29105"/>
        <label>2</label>
        <note>catalytic</note>
    </ligand>
</feature>
<keyword evidence="7 8" id="KW-0862">Zinc</keyword>
<dbReference type="EC" id="3.1.26.11" evidence="8"/>
<accession>A0A6L5XGQ9</accession>
<comment type="function">
    <text evidence="8">Zinc phosphodiesterase, which displays some tRNA 3'-processing endonuclease activity. Probably involved in tRNA maturation, by removing a 3'-trailer from precursor tRNA.</text>
</comment>
<feature type="active site" description="Proton acceptor" evidence="8">
    <location>
        <position position="67"/>
    </location>
</feature>
<keyword evidence="5 8" id="KW-0255">Endonuclease</keyword>
<keyword evidence="2 8" id="KW-0819">tRNA processing</keyword>
<dbReference type="AlphaFoldDB" id="A0A6L5XGQ9"/>
<comment type="catalytic activity">
    <reaction evidence="8">
        <text>Endonucleolytic cleavage of RNA, removing extra 3' nucleotides from tRNA precursor, generating 3' termini of tRNAs. A 3'-hydroxy group is left at the tRNA terminus and a 5'-phosphoryl group is left at the trailer molecule.</text>
        <dbReference type="EC" id="3.1.26.11"/>
    </reaction>
</comment>
<feature type="binding site" evidence="8">
    <location>
        <position position="142"/>
    </location>
    <ligand>
        <name>Zn(2+)</name>
        <dbReference type="ChEBI" id="CHEBI:29105"/>
        <label>1</label>
        <note>catalytic</note>
    </ligand>
</feature>
<evidence type="ECO:0000256" key="2">
    <source>
        <dbReference type="ARBA" id="ARBA00022694"/>
    </source>
</evidence>